<evidence type="ECO:0000256" key="1">
    <source>
        <dbReference type="SAM" id="Phobius"/>
    </source>
</evidence>
<feature type="domain" description="EAL" evidence="2">
    <location>
        <begin position="81"/>
        <end position="261"/>
    </location>
</feature>
<reference evidence="3" key="1">
    <citation type="journal article" date="2021" name="PeerJ">
        <title>Extensive microbial diversity within the chicken gut microbiome revealed by metagenomics and culture.</title>
        <authorList>
            <person name="Gilroy R."/>
            <person name="Ravi A."/>
            <person name="Getino M."/>
            <person name="Pursley I."/>
            <person name="Horton D.L."/>
            <person name="Alikhan N.F."/>
            <person name="Baker D."/>
            <person name="Gharbi K."/>
            <person name="Hall N."/>
            <person name="Watson M."/>
            <person name="Adriaenssens E.M."/>
            <person name="Foster-Nyarko E."/>
            <person name="Jarju S."/>
            <person name="Secka A."/>
            <person name="Antonio M."/>
            <person name="Oren A."/>
            <person name="Chaudhuri R.R."/>
            <person name="La Ragione R."/>
            <person name="Hildebrand F."/>
            <person name="Pallen M.J."/>
        </authorList>
    </citation>
    <scope>NUCLEOTIDE SEQUENCE</scope>
    <source>
        <strain evidence="3">876</strain>
    </source>
</reference>
<proteinExistence type="predicted"/>
<organism evidence="3 4">
    <name type="scientific">Candidatus Limosilactobacillus merdavium</name>
    <dbReference type="NCBI Taxonomy" id="2838651"/>
    <lineage>
        <taxon>Bacteria</taxon>
        <taxon>Bacillati</taxon>
        <taxon>Bacillota</taxon>
        <taxon>Bacilli</taxon>
        <taxon>Lactobacillales</taxon>
        <taxon>Lactobacillaceae</taxon>
        <taxon>Limosilactobacillus</taxon>
    </lineage>
</organism>
<dbReference type="Gene3D" id="3.20.20.450">
    <property type="entry name" value="EAL domain"/>
    <property type="match status" value="1"/>
</dbReference>
<dbReference type="InterPro" id="IPR001633">
    <property type="entry name" value="EAL_dom"/>
</dbReference>
<feature type="transmembrane region" description="Helical" evidence="1">
    <location>
        <begin position="6"/>
        <end position="24"/>
    </location>
</feature>
<name>A0A9E2KSW5_9LACO</name>
<evidence type="ECO:0000259" key="2">
    <source>
        <dbReference type="Pfam" id="PF00563"/>
    </source>
</evidence>
<protein>
    <submittedName>
        <fullName evidence="3">EAL domain-containing protein</fullName>
    </submittedName>
</protein>
<keyword evidence="1" id="KW-0812">Transmembrane</keyword>
<dbReference type="InterPro" id="IPR035919">
    <property type="entry name" value="EAL_sf"/>
</dbReference>
<comment type="caution">
    <text evidence="3">The sequence shown here is derived from an EMBL/GenBank/DDBJ whole genome shotgun (WGS) entry which is preliminary data.</text>
</comment>
<evidence type="ECO:0000313" key="3">
    <source>
        <dbReference type="EMBL" id="MBU3829555.1"/>
    </source>
</evidence>
<dbReference type="Pfam" id="PF00563">
    <property type="entry name" value="EAL"/>
    <property type="match status" value="1"/>
</dbReference>
<accession>A0A9E2KSW5</accession>
<dbReference type="EMBL" id="JAHLFK010000008">
    <property type="protein sequence ID" value="MBU3829555.1"/>
    <property type="molecule type" value="Genomic_DNA"/>
</dbReference>
<keyword evidence="1" id="KW-0472">Membrane</keyword>
<sequence length="264" mass="31261">MNDLKTFLWWVFVIFTLICIFLCIEAHFRYRNKKGIDEEQGFSSKYTYLGQPIYNQQGIIQGYELLLREFNQQENKWQLPKNVANFPLSKIVYSIREIEPQITDSIQVLALNMTVSQITDFRANYFFKWVRGIINRQQLSVELDAQDICKSSLIRRKKTISLLKEIDHSHIKITIENVDSTKKTYQVLKKFLPYVDYLKFNVRSFKKSKNHWIDITLAQWKNYLARYHVIPIVGKIEKPEQVSLADQLKISLRQGYAYGHPGKL</sequence>
<reference evidence="3" key="2">
    <citation type="submission" date="2021-04" db="EMBL/GenBank/DDBJ databases">
        <authorList>
            <person name="Gilroy R."/>
        </authorList>
    </citation>
    <scope>NUCLEOTIDE SEQUENCE</scope>
    <source>
        <strain evidence="3">876</strain>
    </source>
</reference>
<keyword evidence="1" id="KW-1133">Transmembrane helix</keyword>
<dbReference type="SUPFAM" id="SSF141868">
    <property type="entry name" value="EAL domain-like"/>
    <property type="match status" value="1"/>
</dbReference>
<evidence type="ECO:0000313" key="4">
    <source>
        <dbReference type="Proteomes" id="UP000824180"/>
    </source>
</evidence>
<dbReference type="Proteomes" id="UP000824180">
    <property type="component" value="Unassembled WGS sequence"/>
</dbReference>
<gene>
    <name evidence="3" type="ORF">H9843_01425</name>
</gene>
<dbReference type="AlphaFoldDB" id="A0A9E2KSW5"/>